<protein>
    <submittedName>
        <fullName evidence="6">1-acyl-sn-glycerol-3-phosphate acyltransferase</fullName>
    </submittedName>
</protein>
<dbReference type="PANTHER" id="PTHR10434:SF40">
    <property type="entry name" value="1-ACYL-SN-GLYCEROL-3-PHOSPHATE ACYLTRANSFERASE"/>
    <property type="match status" value="1"/>
</dbReference>
<dbReference type="InterPro" id="IPR002123">
    <property type="entry name" value="Plipid/glycerol_acylTrfase"/>
</dbReference>
<comment type="pathway">
    <text evidence="1">Lipid metabolism.</text>
</comment>
<evidence type="ECO:0000256" key="2">
    <source>
        <dbReference type="ARBA" id="ARBA00022679"/>
    </source>
</evidence>
<evidence type="ECO:0000313" key="7">
    <source>
        <dbReference type="Proteomes" id="UP001521209"/>
    </source>
</evidence>
<dbReference type="Pfam" id="PF01553">
    <property type="entry name" value="Acyltransferase"/>
    <property type="match status" value="1"/>
</dbReference>
<dbReference type="SMART" id="SM00563">
    <property type="entry name" value="PlsC"/>
    <property type="match status" value="1"/>
</dbReference>
<sequence length="232" mass="24817">MFLIGSGIFNLIIFGTGAIGGLWGHVLRLTAPARLLPFGQGWARLVLGALRVFCGIDFVVEGMEFLPPGGVILAAQHQSAFDTLVWLTLLEKPTYILKQELTKLPIFGPLLVPAGQIALDRTGGAKALRGLTEQVKRAGDAGRQIVIFPEGTRVAPGRRVALQPGIVALARAAHLPVVPVATDSGRCWGRNAFRKRPGTIRIRVFPALPDGLDRAALLAALEDAFYERGVCG</sequence>
<dbReference type="CDD" id="cd07989">
    <property type="entry name" value="LPLAT_AGPAT-like"/>
    <property type="match status" value="1"/>
</dbReference>
<keyword evidence="4" id="KW-1133">Transmembrane helix</keyword>
<keyword evidence="4" id="KW-0472">Membrane</keyword>
<feature type="transmembrane region" description="Helical" evidence="4">
    <location>
        <begin position="7"/>
        <end position="26"/>
    </location>
</feature>
<evidence type="ECO:0000256" key="1">
    <source>
        <dbReference type="ARBA" id="ARBA00005189"/>
    </source>
</evidence>
<dbReference type="GO" id="GO:0016746">
    <property type="term" value="F:acyltransferase activity"/>
    <property type="evidence" value="ECO:0007669"/>
    <property type="project" value="UniProtKB-KW"/>
</dbReference>
<reference evidence="6 7" key="1">
    <citation type="submission" date="2022-01" db="EMBL/GenBank/DDBJ databases">
        <authorList>
            <person name="Won M."/>
            <person name="Kim S.-J."/>
            <person name="Kwon S.-W."/>
        </authorList>
    </citation>
    <scope>NUCLEOTIDE SEQUENCE [LARGE SCALE GENOMIC DNA]</scope>
    <source>
        <strain evidence="6 7">KCTC 23505</strain>
    </source>
</reference>
<evidence type="ECO:0000256" key="4">
    <source>
        <dbReference type="SAM" id="Phobius"/>
    </source>
</evidence>
<gene>
    <name evidence="6" type="ORF">L2A60_09195</name>
</gene>
<dbReference type="Proteomes" id="UP001521209">
    <property type="component" value="Unassembled WGS sequence"/>
</dbReference>
<dbReference type="EMBL" id="JAKGBZ010000014">
    <property type="protein sequence ID" value="MCF3946854.1"/>
    <property type="molecule type" value="Genomic_DNA"/>
</dbReference>
<keyword evidence="4" id="KW-0812">Transmembrane</keyword>
<keyword evidence="3 6" id="KW-0012">Acyltransferase</keyword>
<keyword evidence="2" id="KW-0808">Transferase</keyword>
<dbReference type="SUPFAM" id="SSF69593">
    <property type="entry name" value="Glycerol-3-phosphate (1)-acyltransferase"/>
    <property type="match status" value="1"/>
</dbReference>
<organism evidence="6 7">
    <name type="scientific">Acidiphilium iwatense</name>
    <dbReference type="NCBI Taxonomy" id="768198"/>
    <lineage>
        <taxon>Bacteria</taxon>
        <taxon>Pseudomonadati</taxon>
        <taxon>Pseudomonadota</taxon>
        <taxon>Alphaproteobacteria</taxon>
        <taxon>Acetobacterales</taxon>
        <taxon>Acidocellaceae</taxon>
        <taxon>Acidiphilium</taxon>
    </lineage>
</organism>
<evidence type="ECO:0000259" key="5">
    <source>
        <dbReference type="SMART" id="SM00563"/>
    </source>
</evidence>
<evidence type="ECO:0000313" key="6">
    <source>
        <dbReference type="EMBL" id="MCF3946854.1"/>
    </source>
</evidence>
<accession>A0ABS9DVY9</accession>
<proteinExistence type="predicted"/>
<dbReference type="RefSeq" id="WP_235704086.1">
    <property type="nucleotide sequence ID" value="NZ_JAKGBZ010000014.1"/>
</dbReference>
<dbReference type="PANTHER" id="PTHR10434">
    <property type="entry name" value="1-ACYL-SN-GLYCEROL-3-PHOSPHATE ACYLTRANSFERASE"/>
    <property type="match status" value="1"/>
</dbReference>
<evidence type="ECO:0000256" key="3">
    <source>
        <dbReference type="ARBA" id="ARBA00023315"/>
    </source>
</evidence>
<keyword evidence="7" id="KW-1185">Reference proteome</keyword>
<name>A0ABS9DVY9_9PROT</name>
<feature type="domain" description="Phospholipid/glycerol acyltransferase" evidence="5">
    <location>
        <begin position="71"/>
        <end position="185"/>
    </location>
</feature>
<comment type="caution">
    <text evidence="6">The sequence shown here is derived from an EMBL/GenBank/DDBJ whole genome shotgun (WGS) entry which is preliminary data.</text>
</comment>